<dbReference type="Gene3D" id="3.30.160.710">
    <property type="match status" value="1"/>
</dbReference>
<dbReference type="PANTHER" id="PTHR13833">
    <property type="match status" value="1"/>
</dbReference>
<dbReference type="EMBL" id="MPPL01000001">
    <property type="protein sequence ID" value="OKS85645.1"/>
    <property type="molecule type" value="Genomic_DNA"/>
</dbReference>
<sequence>MLISRSNLSNGVNDQLGGTESWYASAVLTKILPSPPAITYSNSNLTHYLGQAITPLSPANSGGAIPSNYINNVTTIAGNGTLALTNGTGTATSFYYPAGLTTDVSGNIYVADANNAAIRKITPSGVVSTFAKELPLNYPTGVTADAAGNLYVADQHLNAILKITAAGVITTFAGTAPGDLDGTGTNARLYAPSAIVTDATGNLFITDEGNHRIKKITPAGVVTTIAGSGTSAFVNGTGVSAGFKSPHGITVDQAGNLYVTDLSDFRIRKITPAGVVTTFAGSGAAGTADGAGITASFAAPTNITIDGSGNLYVTDLKLIRKITPDGVVSTIAGNASSGSADGVGVAASFNTPWGVTVDADGNLIIADGFSKIRKLALTGYGISPLLPNGLSFSTTGAISGTPTALSPQTAYKITGANSSGVSTATINIAVQLVPAPNISYSGPNIYTVNTSITALSATSSGGAVPAGLYAQTTTVAGGVVPGSSNGTASFASFNNPQGLATDASGNIYVADALNNKIRKITPAGVVTTFTGTGVAGSLNGTLSTATFNTPGGIAFDNVGNMFVADGNSHKIRKITPDGTVSTLAGDINGGYADGQGTAAKFTFPWSIVTDAAGNIYVTDTYNNAIRKVTSAGVVTTFAGNATAHGAANGTGAVATFNIPIGLAIDAGGNLFVADQSNYLIRKITPAGVVTTFSGSGQSGTADGTSVAASFTSPTAITIDATGNLYVTDKNLIRMITAQGVVTTLAGNSTAASADGIGASAGFNNPFGLVTTPSGNLFIAEGGTKPAIRKLALTGYSISPTLPPGLTLDGMGTITGTPKIISPAASYTIIAANTGGVGTAKVSIATTVSLPAVPNISYKTPQNYGIGTAITPLLPVNSGGDVAPGYYGQVTTIAGTGAQSAMDGTGTAASFNFPAGLATDAAGNIFVADAVNGKIRKVTPAGVVTTFAGGGGNTYVNAKGTSAGFSYPTGVTFDGAGNLYVADQNNQVIRKITSDGTVSTFAGTGYEGTTNGAGTVATFTYPTAVVADAFGNLFVTEELSSIVRKITPAGVVSTFAGNGVKALVNGTGTNSSFFKPQGIAVDLSSNLYVADFGNYCIRKITPAGVVTTFAGSGTKGTADGIGTAASFSGPQNVTVDIAGNVYVTDQGSNLIRKITPSGIVTTIAGNSSQKGALDGIGSAATFNYPWGITIDALGNLIVADKVSNKIRKVTLSGYAINTALPDGLSLNINGAISGTPTKTIAAKDYTITAYNVSGTSNATLNIATKTVPVIKATPPSAPTYGDADITLVATSTNTVTPITYSSSNPKAITIVNGKLHIAGSGISVIKLSQIANDSFLNADTTLTVTVKKAQLTVTANNLSRRVGQPNPAFVFTYKGFVNNEDTTVLLINPVVSTRASVSSPVGVYDLIPSGANANNYDFTYINGTITVTPPVTNLKISGTSVTCKGSKNGSITIEPATVLNYTAVITATNYTKTHHFSSKIAIDTLSPNTYHVCVSTDNIPGVQQCSDIVITEPKDLAVYATVNKTINTVSLNLTGGQNYTVKLNGTEYQTSSNSITLPLNRGSNKLSVTTDKLCQGTIEQIIDLSGITAPYPNPFQDVLYVNLGEGISKVATISIFNVTSGAQVLSQKFTNQSGVVRLDVSGLQSGVYTVNLLLDAKLSTFKIIKL</sequence>
<evidence type="ECO:0000256" key="1">
    <source>
        <dbReference type="ARBA" id="ARBA00022737"/>
    </source>
</evidence>
<protein>
    <recommendedName>
        <fullName evidence="7">Secretion system C-terminal sorting domain-containing protein</fullName>
    </recommendedName>
</protein>
<dbReference type="InterPro" id="IPR001258">
    <property type="entry name" value="NHL_repeat"/>
</dbReference>
<feature type="repeat" description="NHL" evidence="2">
    <location>
        <begin position="958"/>
        <end position="994"/>
    </location>
</feature>
<dbReference type="Pfam" id="PF01436">
    <property type="entry name" value="NHL"/>
    <property type="match status" value="4"/>
</dbReference>
<gene>
    <name evidence="5" type="ORF">RG47T_1091</name>
</gene>
<dbReference type="Pfam" id="PF18676">
    <property type="entry name" value="MBG_2"/>
    <property type="match status" value="1"/>
</dbReference>
<dbReference type="Proteomes" id="UP000186720">
    <property type="component" value="Unassembled WGS sequence"/>
</dbReference>
<comment type="caution">
    <text evidence="5">The sequence shown here is derived from an EMBL/GenBank/DDBJ whole genome shotgun (WGS) entry which is preliminary data.</text>
</comment>
<dbReference type="SUPFAM" id="SSF101898">
    <property type="entry name" value="NHL repeat"/>
    <property type="match status" value="3"/>
</dbReference>
<evidence type="ECO:0000259" key="4">
    <source>
        <dbReference type="Pfam" id="PF18962"/>
    </source>
</evidence>
<reference evidence="5 6" key="1">
    <citation type="submission" date="2016-11" db="EMBL/GenBank/DDBJ databases">
        <title>Whole Genome Sequencing of Mucilaginibacter polytrichastri RG4-7(T) isolated from the moss sample.</title>
        <authorList>
            <person name="Li Y."/>
        </authorList>
    </citation>
    <scope>NUCLEOTIDE SEQUENCE [LARGE SCALE GENOMIC DNA]</scope>
    <source>
        <strain evidence="5 6">RG4-7</strain>
    </source>
</reference>
<organism evidence="5 6">
    <name type="scientific">Mucilaginibacter polytrichastri</name>
    <dbReference type="NCBI Taxonomy" id="1302689"/>
    <lineage>
        <taxon>Bacteria</taxon>
        <taxon>Pseudomonadati</taxon>
        <taxon>Bacteroidota</taxon>
        <taxon>Sphingobacteriia</taxon>
        <taxon>Sphingobacteriales</taxon>
        <taxon>Sphingobacteriaceae</taxon>
        <taxon>Mucilaginibacter</taxon>
    </lineage>
</organism>
<evidence type="ECO:0000256" key="2">
    <source>
        <dbReference type="PROSITE-ProRule" id="PRU00504"/>
    </source>
</evidence>
<proteinExistence type="predicted"/>
<evidence type="ECO:0008006" key="7">
    <source>
        <dbReference type="Google" id="ProtNLM"/>
    </source>
</evidence>
<dbReference type="Pfam" id="PF18962">
    <property type="entry name" value="Por_Secre_tail"/>
    <property type="match status" value="1"/>
</dbReference>
<feature type="repeat" description="NHL" evidence="2">
    <location>
        <begin position="94"/>
        <end position="124"/>
    </location>
</feature>
<dbReference type="PROSITE" id="PS51125">
    <property type="entry name" value="NHL"/>
    <property type="match status" value="3"/>
</dbReference>
<accession>A0A1Q5ZV52</accession>
<keyword evidence="6" id="KW-1185">Reference proteome</keyword>
<dbReference type="SUPFAM" id="SSF63829">
    <property type="entry name" value="Calcium-dependent phosphotriesterase"/>
    <property type="match status" value="1"/>
</dbReference>
<dbReference type="Gene3D" id="2.120.10.30">
    <property type="entry name" value="TolB, C-terminal domain"/>
    <property type="match status" value="9"/>
</dbReference>
<dbReference type="PANTHER" id="PTHR13833:SF71">
    <property type="entry name" value="NHL DOMAIN-CONTAINING PROTEIN"/>
    <property type="match status" value="1"/>
</dbReference>
<dbReference type="InterPro" id="IPR026444">
    <property type="entry name" value="Secre_tail"/>
</dbReference>
<dbReference type="InterPro" id="IPR011042">
    <property type="entry name" value="6-blade_b-propeller_TolB-like"/>
</dbReference>
<evidence type="ECO:0000259" key="3">
    <source>
        <dbReference type="Pfam" id="PF18676"/>
    </source>
</evidence>
<evidence type="ECO:0000313" key="5">
    <source>
        <dbReference type="EMBL" id="OKS85645.1"/>
    </source>
</evidence>
<dbReference type="Gene3D" id="2.60.40.3080">
    <property type="match status" value="1"/>
</dbReference>
<dbReference type="InterPro" id="IPR041286">
    <property type="entry name" value="MBG_2"/>
</dbReference>
<dbReference type="CDD" id="cd14953">
    <property type="entry name" value="NHL_like_1"/>
    <property type="match status" value="2"/>
</dbReference>
<feature type="repeat" description="NHL" evidence="2">
    <location>
        <begin position="493"/>
        <end position="523"/>
    </location>
</feature>
<feature type="domain" description="MBG" evidence="3">
    <location>
        <begin position="1350"/>
        <end position="1425"/>
    </location>
</feature>
<evidence type="ECO:0000313" key="6">
    <source>
        <dbReference type="Proteomes" id="UP000186720"/>
    </source>
</evidence>
<dbReference type="STRING" id="1302689.RG47T_1091"/>
<dbReference type="NCBIfam" id="TIGR04183">
    <property type="entry name" value="Por_Secre_tail"/>
    <property type="match status" value="1"/>
</dbReference>
<feature type="domain" description="Secretion system C-terminal sorting" evidence="4">
    <location>
        <begin position="1590"/>
        <end position="1661"/>
    </location>
</feature>
<keyword evidence="1" id="KW-0677">Repeat</keyword>
<name>A0A1Q5ZV52_9SPHI</name>